<sequence>MSSLLHYYKAVLERERNDLVTAMEFAKVAQKEAMQSGTYHLLPLIYAEMAIISIMSGRRKRAINYINKARSNINPYKETVYYLYYLMENVDFHQKMEEISKAETFKKLLADLAEKRGILGLIK</sequence>
<comment type="caution">
    <text evidence="1">The sequence shown here is derived from an EMBL/GenBank/DDBJ whole genome shotgun (WGS) entry which is preliminary data.</text>
</comment>
<organism evidence="1">
    <name type="scientific">candidate division WOR-3 bacterium</name>
    <dbReference type="NCBI Taxonomy" id="2052148"/>
    <lineage>
        <taxon>Bacteria</taxon>
        <taxon>Bacteria division WOR-3</taxon>
    </lineage>
</organism>
<dbReference type="AlphaFoldDB" id="A0A7C5I4W5"/>
<accession>A0A7C5I4W5</accession>
<proteinExistence type="predicted"/>
<evidence type="ECO:0000313" key="1">
    <source>
        <dbReference type="EMBL" id="HHF58387.1"/>
    </source>
</evidence>
<gene>
    <name evidence="1" type="ORF">ENL41_03070</name>
</gene>
<dbReference type="Proteomes" id="UP000886014">
    <property type="component" value="Unassembled WGS sequence"/>
</dbReference>
<protein>
    <recommendedName>
        <fullName evidence="2">Tetratricopeptide repeat protein</fullName>
    </recommendedName>
</protein>
<name>A0A7C5I4W5_UNCW3</name>
<dbReference type="EMBL" id="DRTV01000216">
    <property type="protein sequence ID" value="HHF58387.1"/>
    <property type="molecule type" value="Genomic_DNA"/>
</dbReference>
<reference evidence="1" key="1">
    <citation type="journal article" date="2020" name="mSystems">
        <title>Genome- and Community-Level Interaction Insights into Carbon Utilization and Element Cycling Functions of Hydrothermarchaeota in Hydrothermal Sediment.</title>
        <authorList>
            <person name="Zhou Z."/>
            <person name="Liu Y."/>
            <person name="Xu W."/>
            <person name="Pan J."/>
            <person name="Luo Z.H."/>
            <person name="Li M."/>
        </authorList>
    </citation>
    <scope>NUCLEOTIDE SEQUENCE [LARGE SCALE GENOMIC DNA]</scope>
    <source>
        <strain evidence="1">HyVt-94</strain>
    </source>
</reference>
<evidence type="ECO:0008006" key="2">
    <source>
        <dbReference type="Google" id="ProtNLM"/>
    </source>
</evidence>